<dbReference type="InterPro" id="IPR006597">
    <property type="entry name" value="Sel1-like"/>
</dbReference>
<dbReference type="SUPFAM" id="SSF56112">
    <property type="entry name" value="Protein kinase-like (PK-like)"/>
    <property type="match status" value="1"/>
</dbReference>
<dbReference type="PANTHER" id="PTHR43628">
    <property type="entry name" value="ACTIVATOR OF C KINASE PROTEIN 1-RELATED"/>
    <property type="match status" value="1"/>
</dbReference>
<dbReference type="OrthoDB" id="2333095at2759"/>
<accession>A0A015J679</accession>
<keyword evidence="3" id="KW-1185">Reference proteome</keyword>
<organism evidence="2 3">
    <name type="scientific">Rhizophagus irregularis (strain DAOM 197198w)</name>
    <name type="common">Glomus intraradices</name>
    <dbReference type="NCBI Taxonomy" id="1432141"/>
    <lineage>
        <taxon>Eukaryota</taxon>
        <taxon>Fungi</taxon>
        <taxon>Fungi incertae sedis</taxon>
        <taxon>Mucoromycota</taxon>
        <taxon>Glomeromycotina</taxon>
        <taxon>Glomeromycetes</taxon>
        <taxon>Glomerales</taxon>
        <taxon>Glomeraceae</taxon>
        <taxon>Rhizophagus</taxon>
    </lineage>
</organism>
<evidence type="ECO:0000259" key="1">
    <source>
        <dbReference type="PROSITE" id="PS50011"/>
    </source>
</evidence>
<dbReference type="EMBL" id="JEMT01029965">
    <property type="protein sequence ID" value="EXX50424.1"/>
    <property type="molecule type" value="Genomic_DNA"/>
</dbReference>
<dbReference type="SMART" id="SM00671">
    <property type="entry name" value="SEL1"/>
    <property type="match status" value="5"/>
</dbReference>
<dbReference type="Pfam" id="PF08238">
    <property type="entry name" value="Sel1"/>
    <property type="match status" value="5"/>
</dbReference>
<dbReference type="InterPro" id="IPR001245">
    <property type="entry name" value="Ser-Thr/Tyr_kinase_cat_dom"/>
</dbReference>
<dbReference type="InterPro" id="IPR052945">
    <property type="entry name" value="Mitotic_Regulator"/>
</dbReference>
<dbReference type="PRINTS" id="PR00109">
    <property type="entry name" value="TYRKINASE"/>
</dbReference>
<dbReference type="SUPFAM" id="SSF81901">
    <property type="entry name" value="HCP-like"/>
    <property type="match status" value="1"/>
</dbReference>
<dbReference type="HOGENOM" id="CLU_000288_7_12_1"/>
<dbReference type="GO" id="GO:0004672">
    <property type="term" value="F:protein kinase activity"/>
    <property type="evidence" value="ECO:0007669"/>
    <property type="project" value="InterPro"/>
</dbReference>
<gene>
    <name evidence="2" type="ORF">RirG_271050</name>
</gene>
<dbReference type="Gene3D" id="1.25.40.10">
    <property type="entry name" value="Tetratricopeptide repeat domain"/>
    <property type="match status" value="1"/>
</dbReference>
<dbReference type="InterPro" id="IPR011009">
    <property type="entry name" value="Kinase-like_dom_sf"/>
</dbReference>
<dbReference type="Pfam" id="PF07714">
    <property type="entry name" value="PK_Tyr_Ser-Thr"/>
    <property type="match status" value="1"/>
</dbReference>
<comment type="caution">
    <text evidence="2">The sequence shown here is derived from an EMBL/GenBank/DDBJ whole genome shotgun (WGS) entry which is preliminary data.</text>
</comment>
<dbReference type="InterPro" id="IPR011990">
    <property type="entry name" value="TPR-like_helical_dom_sf"/>
</dbReference>
<dbReference type="GO" id="GO:0005524">
    <property type="term" value="F:ATP binding"/>
    <property type="evidence" value="ECO:0007669"/>
    <property type="project" value="InterPro"/>
</dbReference>
<protein>
    <submittedName>
        <fullName evidence="2">Ste7p</fullName>
    </submittedName>
</protein>
<proteinExistence type="predicted"/>
<name>A0A015J679_RHIIW</name>
<evidence type="ECO:0000313" key="2">
    <source>
        <dbReference type="EMBL" id="EXX50424.1"/>
    </source>
</evidence>
<evidence type="ECO:0000313" key="3">
    <source>
        <dbReference type="Proteomes" id="UP000022910"/>
    </source>
</evidence>
<dbReference type="Gene3D" id="1.10.510.10">
    <property type="entry name" value="Transferase(Phosphotransferase) domain 1"/>
    <property type="match status" value="1"/>
</dbReference>
<dbReference type="PANTHER" id="PTHR43628:SF1">
    <property type="entry name" value="CHITIN SYNTHASE REGULATORY FACTOR 2-RELATED"/>
    <property type="match status" value="1"/>
</dbReference>
<feature type="domain" description="Protein kinase" evidence="1">
    <location>
        <begin position="37"/>
        <end position="303"/>
    </location>
</feature>
<dbReference type="Proteomes" id="UP000022910">
    <property type="component" value="Unassembled WGS sequence"/>
</dbReference>
<dbReference type="PROSITE" id="PS50011">
    <property type="entry name" value="PROTEIN_KINASE_DOM"/>
    <property type="match status" value="1"/>
</dbReference>
<reference evidence="2 3" key="1">
    <citation type="submission" date="2014-02" db="EMBL/GenBank/DDBJ databases">
        <title>Single nucleus genome sequencing reveals high similarity among nuclei of an endomycorrhizal fungus.</title>
        <authorList>
            <person name="Lin K."/>
            <person name="Geurts R."/>
            <person name="Zhang Z."/>
            <person name="Limpens E."/>
            <person name="Saunders D.G."/>
            <person name="Mu D."/>
            <person name="Pang E."/>
            <person name="Cao H."/>
            <person name="Cha H."/>
            <person name="Lin T."/>
            <person name="Zhou Q."/>
            <person name="Shang Y."/>
            <person name="Li Y."/>
            <person name="Ivanov S."/>
            <person name="Sharma T."/>
            <person name="Velzen R.V."/>
            <person name="Ruijter N.D."/>
            <person name="Aanen D.K."/>
            <person name="Win J."/>
            <person name="Kamoun S."/>
            <person name="Bisseling T."/>
            <person name="Huang S."/>
        </authorList>
    </citation>
    <scope>NUCLEOTIDE SEQUENCE [LARGE SCALE GENOMIC DNA]</scope>
    <source>
        <strain evidence="3">DAOM197198w</strain>
    </source>
</reference>
<dbReference type="InterPro" id="IPR000719">
    <property type="entry name" value="Prot_kinase_dom"/>
</dbReference>
<dbReference type="AlphaFoldDB" id="A0A015J679"/>
<sequence length="601" mass="69424">MSNTELKEVIGNSNEWINWIDESIEKEQIKYYDYKYFNNIQEIGSESIGKVYRANWKNSNDYLTLKSFFKFDITAKEIVNEFKLQREVDFHENIIHFYGITTENQSDNSKKYLIVMEYTDSGTLRNYLSERFENLTWNDKLNLAFQLADAISYLHDKEIMHHDLNSNNILVHKNTIKLADFGLSKRIKKLLNLNLFEMVAYIDPQMFNRKDDSNNQIQVYSLNKKSDIYSIGVLLWEISSGRPPFYNKPDVVDLATEILQGLRESSVPNTPKDYVKIYTDCWNNEPDDRPNINKVVTKLNVIISNVEDIQLSSELLKSNIEVPENTIINGKISQIIQNFNKINVKEIKPSISSNLIIDDFELIVIEMILLLENIVIERKKYEIIIYLNNHNITTKEIYNWLLNDQNNSNSIFLLGVFNHFGIEININNQKAFELYQNAANLGNVFGITSLGYCYNKGVGTNIDEQKAFEMYQKAANLGNPRGMNNLGTCYINGFGSIIDNNKAFKLYEEAASLGNILGISNLGYCYENGIGTNINEQKAFEYYQEAANLGDNEAQYYLALMYENGEVVKMDINQAIYWYNKSAEQGDLDAQIKLNELLLDL</sequence>